<reference evidence="1 2" key="1">
    <citation type="submission" date="2020-08" db="EMBL/GenBank/DDBJ databases">
        <title>Genomic Encyclopedia of Type Strains, Phase IV (KMG-IV): sequencing the most valuable type-strain genomes for metagenomic binning, comparative biology and taxonomic classification.</title>
        <authorList>
            <person name="Goeker M."/>
        </authorList>
    </citation>
    <scope>NUCLEOTIDE SEQUENCE [LARGE SCALE GENOMIC DNA]</scope>
    <source>
        <strain evidence="1 2">DSM 14878</strain>
    </source>
</reference>
<dbReference type="EMBL" id="JACIDA010000001">
    <property type="protein sequence ID" value="MBB3870980.1"/>
    <property type="molecule type" value="Genomic_DNA"/>
</dbReference>
<name>A0A7W6A322_9CAUL</name>
<dbReference type="Proteomes" id="UP000532936">
    <property type="component" value="Unassembled WGS sequence"/>
</dbReference>
<evidence type="ECO:0000313" key="1">
    <source>
        <dbReference type="EMBL" id="MBB3870980.1"/>
    </source>
</evidence>
<accession>A0A7W6A322</accession>
<dbReference type="AlphaFoldDB" id="A0A7W6A322"/>
<comment type="caution">
    <text evidence="1">The sequence shown here is derived from an EMBL/GenBank/DDBJ whole genome shotgun (WGS) entry which is preliminary data.</text>
</comment>
<organism evidence="1 2">
    <name type="scientific">Brevundimonas mediterranea</name>
    <dbReference type="NCBI Taxonomy" id="74329"/>
    <lineage>
        <taxon>Bacteria</taxon>
        <taxon>Pseudomonadati</taxon>
        <taxon>Pseudomonadota</taxon>
        <taxon>Alphaproteobacteria</taxon>
        <taxon>Caulobacterales</taxon>
        <taxon>Caulobacteraceae</taxon>
        <taxon>Brevundimonas</taxon>
    </lineage>
</organism>
<protein>
    <submittedName>
        <fullName evidence="1">Uncharacterized protein</fullName>
    </submittedName>
</protein>
<sequence>MTREEKRLRTEEGLAVAACRDDALLLCAGAGVCNAGLITIMASADAFAARLAASTQHAAELSTLQIRQLATSLADMQQVRTVRTADVGVRSVSQVRQEPAPSAFYGAPVVT</sequence>
<proteinExistence type="predicted"/>
<evidence type="ECO:0000313" key="2">
    <source>
        <dbReference type="Proteomes" id="UP000532936"/>
    </source>
</evidence>
<dbReference type="RefSeq" id="WP_183195247.1">
    <property type="nucleotide sequence ID" value="NZ_JACIDA010000001.1"/>
</dbReference>
<gene>
    <name evidence="1" type="ORF">GGR11_000494</name>
</gene>